<dbReference type="Gene3D" id="3.40.50.720">
    <property type="entry name" value="NAD(P)-binding Rossmann-like Domain"/>
    <property type="match status" value="1"/>
</dbReference>
<evidence type="ECO:0000256" key="8">
    <source>
        <dbReference type="ARBA" id="ARBA00022857"/>
    </source>
</evidence>
<evidence type="ECO:0000256" key="4">
    <source>
        <dbReference type="ARBA" id="ARBA00013213"/>
    </source>
</evidence>
<dbReference type="Pfam" id="PF00742">
    <property type="entry name" value="Homoserine_dh"/>
    <property type="match status" value="1"/>
</dbReference>
<dbReference type="Proteomes" id="UP000778970">
    <property type="component" value="Unassembled WGS sequence"/>
</dbReference>
<dbReference type="RefSeq" id="WP_027288917.1">
    <property type="nucleotide sequence ID" value="NZ_NRRE01000026.1"/>
</dbReference>
<dbReference type="SUPFAM" id="SSF55021">
    <property type="entry name" value="ACT-like"/>
    <property type="match status" value="1"/>
</dbReference>
<dbReference type="CDD" id="cd04881">
    <property type="entry name" value="ACT_HSDH-Hom"/>
    <property type="match status" value="1"/>
</dbReference>
<proteinExistence type="inferred from homology"/>
<evidence type="ECO:0000256" key="11">
    <source>
        <dbReference type="PIRSR" id="PIRSR000098-1"/>
    </source>
</evidence>
<dbReference type="Gene3D" id="3.30.360.10">
    <property type="entry name" value="Dihydrodipicolinate Reductase, domain 2"/>
    <property type="match status" value="1"/>
</dbReference>
<evidence type="ECO:0000259" key="14">
    <source>
        <dbReference type="PROSITE" id="PS51671"/>
    </source>
</evidence>
<evidence type="ECO:0000256" key="12">
    <source>
        <dbReference type="PIRSR" id="PIRSR000098-2"/>
    </source>
</evidence>
<keyword evidence="16" id="KW-1185">Reference proteome</keyword>
<protein>
    <recommendedName>
        <fullName evidence="5">Homoserine dehydrogenase</fullName>
        <ecNumber evidence="4">1.1.1.3</ecNumber>
    </recommendedName>
</protein>
<organism evidence="15 16">
    <name type="scientific">Rhodovibrio salinarum</name>
    <dbReference type="NCBI Taxonomy" id="1087"/>
    <lineage>
        <taxon>Bacteria</taxon>
        <taxon>Pseudomonadati</taxon>
        <taxon>Pseudomonadota</taxon>
        <taxon>Alphaproteobacteria</taxon>
        <taxon>Rhodospirillales</taxon>
        <taxon>Rhodovibrionaceae</taxon>
        <taxon>Rhodovibrio</taxon>
    </lineage>
</organism>
<dbReference type="InterPro" id="IPR019811">
    <property type="entry name" value="HDH_CS"/>
</dbReference>
<accession>A0A934V062</accession>
<evidence type="ECO:0000256" key="5">
    <source>
        <dbReference type="ARBA" id="ARBA00013376"/>
    </source>
</evidence>
<dbReference type="GO" id="GO:0009088">
    <property type="term" value="P:threonine biosynthetic process"/>
    <property type="evidence" value="ECO:0007669"/>
    <property type="project" value="UniProtKB-KW"/>
</dbReference>
<dbReference type="InterPro" id="IPR016204">
    <property type="entry name" value="HDH"/>
</dbReference>
<feature type="binding site" evidence="12">
    <location>
        <position position="192"/>
    </location>
    <ligand>
        <name>L-homoserine</name>
        <dbReference type="ChEBI" id="CHEBI:57476"/>
    </ligand>
</feature>
<dbReference type="GO" id="GO:0004412">
    <property type="term" value="F:homoserine dehydrogenase activity"/>
    <property type="evidence" value="ECO:0007669"/>
    <property type="project" value="UniProtKB-EC"/>
</dbReference>
<dbReference type="SUPFAM" id="SSF51735">
    <property type="entry name" value="NAD(P)-binding Rossmann-fold domains"/>
    <property type="match status" value="1"/>
</dbReference>
<reference evidence="15" key="1">
    <citation type="submission" date="2017-08" db="EMBL/GenBank/DDBJ databases">
        <authorList>
            <person name="Imhoff J.F."/>
            <person name="Rahn T."/>
            <person name="Kuenzel S."/>
            <person name="Neulinger S.C."/>
        </authorList>
    </citation>
    <scope>NUCLEOTIDE SEQUENCE</scope>
    <source>
        <strain evidence="15">DSM 9154</strain>
    </source>
</reference>
<dbReference type="InterPro" id="IPR002912">
    <property type="entry name" value="ACT_dom"/>
</dbReference>
<evidence type="ECO:0000256" key="7">
    <source>
        <dbReference type="ARBA" id="ARBA00022697"/>
    </source>
</evidence>
<dbReference type="GO" id="GO:0050661">
    <property type="term" value="F:NADP binding"/>
    <property type="evidence" value="ECO:0007669"/>
    <property type="project" value="InterPro"/>
</dbReference>
<evidence type="ECO:0000256" key="6">
    <source>
        <dbReference type="ARBA" id="ARBA00022605"/>
    </source>
</evidence>
<evidence type="ECO:0000256" key="2">
    <source>
        <dbReference type="ARBA" id="ARBA00005062"/>
    </source>
</evidence>
<dbReference type="AlphaFoldDB" id="A0A934V062"/>
<comment type="similarity">
    <text evidence="3 13">Belongs to the homoserine dehydrogenase family.</text>
</comment>
<gene>
    <name evidence="15" type="ORF">CKO21_11680</name>
</gene>
<sequence length="431" mass="45510">MSETLRIGIAGLGTVGAGTLHLLNTHYELIAQRCGRPVLVTAVSARDRRKDRGLNLEAVRWFDDPVALAGDPEIDVVIELIGGADGVAKEVTETALANGKHVITANKAMIAHHGTELAHRAEEAGAVLSYEAAVCGGIPVIKTLREGLAANAISAVYGIMNGTSNFILSQMRDTGREFSEVLQEAQKLGYAEADPSFDVDGYDAAHKLAILSALAFNAQVDYAHLHVEGIREVTSVDIAFAEELGYRIKLLGIARRVDGKISQRVHPVMVKRDVPIANVEGVNNAVVAEGDFVGSILSEGAGAGAGPTASAVVADLIDIARGIRLPTFAVPASKLDAAVPCPMDEHEGGYYLRLMCLDRPGVIAGVAAALRDHQISVETLVQRGRGPGGEAVPVVITTHETNEAAMRGALAQIETLEAVLEPPRVIRIEAF</sequence>
<keyword evidence="7" id="KW-0791">Threonine biosynthesis</keyword>
<dbReference type="InterPro" id="IPR005106">
    <property type="entry name" value="Asp/hSer_DH_NAD-bd"/>
</dbReference>
<dbReference type="InterPro" id="IPR001342">
    <property type="entry name" value="HDH_cat"/>
</dbReference>
<dbReference type="InterPro" id="IPR045865">
    <property type="entry name" value="ACT-like_dom_sf"/>
</dbReference>
<evidence type="ECO:0000256" key="13">
    <source>
        <dbReference type="RuleBase" id="RU004171"/>
    </source>
</evidence>
<feature type="active site" description="Proton donor" evidence="11">
    <location>
        <position position="207"/>
    </location>
</feature>
<evidence type="ECO:0000313" key="15">
    <source>
        <dbReference type="EMBL" id="MBK1697902.1"/>
    </source>
</evidence>
<reference evidence="15" key="2">
    <citation type="journal article" date="2020" name="Microorganisms">
        <title>Osmotic Adaptation and Compatible Solute Biosynthesis of Phototrophic Bacteria as Revealed from Genome Analyses.</title>
        <authorList>
            <person name="Imhoff J.F."/>
            <person name="Rahn T."/>
            <person name="Kunzel S."/>
            <person name="Keller A."/>
            <person name="Neulinger S.C."/>
        </authorList>
    </citation>
    <scope>NUCLEOTIDE SEQUENCE</scope>
    <source>
        <strain evidence="15">DSM 9154</strain>
    </source>
</reference>
<dbReference type="PANTHER" id="PTHR43331:SF1">
    <property type="entry name" value="HOMOSERINE DEHYDROGENASE"/>
    <property type="match status" value="1"/>
</dbReference>
<keyword evidence="10" id="KW-0486">Methionine biosynthesis</keyword>
<dbReference type="EMBL" id="NRRE01000026">
    <property type="protein sequence ID" value="MBK1697902.1"/>
    <property type="molecule type" value="Genomic_DNA"/>
</dbReference>
<feature type="binding site" evidence="12">
    <location>
        <begin position="10"/>
        <end position="17"/>
    </location>
    <ligand>
        <name>NADP(+)</name>
        <dbReference type="ChEBI" id="CHEBI:58349"/>
    </ligand>
</feature>
<dbReference type="Pfam" id="PF03447">
    <property type="entry name" value="NAD_binding_3"/>
    <property type="match status" value="1"/>
</dbReference>
<feature type="domain" description="ACT" evidence="14">
    <location>
        <begin position="351"/>
        <end position="427"/>
    </location>
</feature>
<feature type="binding site" evidence="12">
    <location>
        <position position="107"/>
    </location>
    <ligand>
        <name>NADPH</name>
        <dbReference type="ChEBI" id="CHEBI:57783"/>
    </ligand>
</feature>
<name>A0A934V062_9PROT</name>
<comment type="caution">
    <text evidence="15">The sequence shown here is derived from an EMBL/GenBank/DDBJ whole genome shotgun (WGS) entry which is preliminary data.</text>
</comment>
<dbReference type="FunFam" id="3.30.360.10:FF:000005">
    <property type="entry name" value="Homoserine dehydrogenase"/>
    <property type="match status" value="1"/>
</dbReference>
<dbReference type="PANTHER" id="PTHR43331">
    <property type="entry name" value="HOMOSERINE DEHYDROGENASE"/>
    <property type="match status" value="1"/>
</dbReference>
<dbReference type="NCBIfam" id="NF004976">
    <property type="entry name" value="PRK06349.1"/>
    <property type="match status" value="1"/>
</dbReference>
<dbReference type="Pfam" id="PF01842">
    <property type="entry name" value="ACT"/>
    <property type="match status" value="1"/>
</dbReference>
<keyword evidence="9" id="KW-0560">Oxidoreductase</keyword>
<dbReference type="PROSITE" id="PS01042">
    <property type="entry name" value="HOMOSER_DHGENASE"/>
    <property type="match status" value="1"/>
</dbReference>
<keyword evidence="6" id="KW-0028">Amino-acid biosynthesis</keyword>
<dbReference type="GO" id="GO:0009086">
    <property type="term" value="P:methionine biosynthetic process"/>
    <property type="evidence" value="ECO:0007669"/>
    <property type="project" value="UniProtKB-KW"/>
</dbReference>
<comment type="pathway">
    <text evidence="1">Amino-acid biosynthesis; L-threonine biosynthesis; L-threonine from L-aspartate: step 3/5.</text>
</comment>
<dbReference type="EC" id="1.1.1.3" evidence="4"/>
<comment type="pathway">
    <text evidence="2">Amino-acid biosynthesis; L-methionine biosynthesis via de novo pathway; L-homoserine from L-aspartate: step 3/3.</text>
</comment>
<dbReference type="PIRSF" id="PIRSF000098">
    <property type="entry name" value="Homoser_dehydrog"/>
    <property type="match status" value="1"/>
</dbReference>
<evidence type="ECO:0000256" key="9">
    <source>
        <dbReference type="ARBA" id="ARBA00023002"/>
    </source>
</evidence>
<dbReference type="Gene3D" id="3.30.70.260">
    <property type="match status" value="1"/>
</dbReference>
<evidence type="ECO:0000256" key="1">
    <source>
        <dbReference type="ARBA" id="ARBA00005056"/>
    </source>
</evidence>
<evidence type="ECO:0000313" key="16">
    <source>
        <dbReference type="Proteomes" id="UP000778970"/>
    </source>
</evidence>
<evidence type="ECO:0000256" key="3">
    <source>
        <dbReference type="ARBA" id="ARBA00006753"/>
    </source>
</evidence>
<dbReference type="InterPro" id="IPR036291">
    <property type="entry name" value="NAD(P)-bd_dom_sf"/>
</dbReference>
<keyword evidence="8 12" id="KW-0521">NADP</keyword>
<dbReference type="PROSITE" id="PS51671">
    <property type="entry name" value="ACT"/>
    <property type="match status" value="1"/>
</dbReference>
<evidence type="ECO:0000256" key="10">
    <source>
        <dbReference type="ARBA" id="ARBA00023167"/>
    </source>
</evidence>
<dbReference type="SUPFAM" id="SSF55347">
    <property type="entry name" value="Glyceraldehyde-3-phosphate dehydrogenase-like, C-terminal domain"/>
    <property type="match status" value="1"/>
</dbReference>